<dbReference type="PATRIC" id="fig|92706.3.peg.1425"/>
<dbReference type="EMBL" id="CP011309">
    <property type="protein sequence ID" value="AKF27295.1"/>
    <property type="molecule type" value="Genomic_DNA"/>
</dbReference>
<gene>
    <name evidence="1" type="ORF">YH66_06860</name>
</gene>
<organism evidence="1 2">
    <name type="scientific">[Brevibacterium] flavum</name>
    <dbReference type="NCBI Taxonomy" id="92706"/>
    <lineage>
        <taxon>Bacteria</taxon>
        <taxon>Bacillati</taxon>
        <taxon>Actinomycetota</taxon>
        <taxon>Actinomycetes</taxon>
        <taxon>Mycobacteriales</taxon>
        <taxon>Corynebacteriaceae</taxon>
        <taxon>Corynebacterium</taxon>
    </lineage>
</organism>
<sequence length="289" mass="31057">MPPATLSNVLTSAGLDPHQSGDAIVVESAHFTLTFTWDEWLRAQATWVGELSASDYVRSIVAINSAHDARATPKMMLDAPTGLTTVLKADKGQLQAFAVEALPIGDGLSEAQLAGFVAAAFDGAIDLTREFHALYPERSPQERGSMLNIKLVDASPSQTVTPVRVANWFMDQGVEEVPYDAASGRISFELGDTPVDVILDDPELLKIQAVVVSDRDVEATEVLHLCNRANLDSDHSTIFMRSDGDDVDFVATVAVPIRAGLNDFQLSQALHDGVVGVVGQVRAVINQLH</sequence>
<proteinExistence type="predicted"/>
<dbReference type="HOGENOM" id="CLU_962124_0_0_11"/>
<evidence type="ECO:0000313" key="2">
    <source>
        <dbReference type="Proteomes" id="UP000034037"/>
    </source>
</evidence>
<reference evidence="1 2" key="1">
    <citation type="submission" date="2015-04" db="EMBL/GenBank/DDBJ databases">
        <title>Complete Genome Sequence of Brevibacterium flavum ATCC 15168.</title>
        <authorList>
            <person name="Ahn J."/>
            <person name="Park G."/>
            <person name="Jeon W."/>
            <person name="Jang Y."/>
            <person name="Jang M."/>
            <person name="Lee H."/>
            <person name="Lee H."/>
        </authorList>
    </citation>
    <scope>NUCLEOTIDE SEQUENCE [LARGE SCALE GENOMIC DNA]</scope>
    <source>
        <strain evidence="1 2">ATCC 15168</strain>
    </source>
</reference>
<protein>
    <recommendedName>
        <fullName evidence="3">YbjN domain-containing protein</fullName>
    </recommendedName>
</protein>
<accession>A0A0F6WQD8</accession>
<dbReference type="AlphaFoldDB" id="A0A0F6WQD8"/>
<evidence type="ECO:0008006" key="3">
    <source>
        <dbReference type="Google" id="ProtNLM"/>
    </source>
</evidence>
<dbReference type="InterPro" id="IPR019660">
    <property type="entry name" value="Put_sensory_transdc_reg_YbjN"/>
</dbReference>
<name>A0A0F6WQD8_9CORY</name>
<evidence type="ECO:0000313" key="1">
    <source>
        <dbReference type="EMBL" id="AKF27295.1"/>
    </source>
</evidence>
<keyword evidence="2" id="KW-1185">Reference proteome</keyword>
<dbReference type="RefSeq" id="WP_003861453.1">
    <property type="nucleotide sequence ID" value="NZ_CP011309.1"/>
</dbReference>
<dbReference type="Proteomes" id="UP000034037">
    <property type="component" value="Chromosome"/>
</dbReference>
<dbReference type="Pfam" id="PF10722">
    <property type="entry name" value="YbjN"/>
    <property type="match status" value="1"/>
</dbReference>